<dbReference type="OrthoDB" id="9987694at2"/>
<sequence length="79" mass="8647">MNPYQPSMIAEWVTPEHKRAVWEALAPPARLDLAGIAAATGLHGSIVNEIWAEGSAKGRLRLVDQGPGFRWIERVEDAA</sequence>
<dbReference type="RefSeq" id="WP_139305894.1">
    <property type="nucleotide sequence ID" value="NZ_FNNA01000001.1"/>
</dbReference>
<gene>
    <name evidence="1" type="ORF">SAMN05444276_101671</name>
</gene>
<evidence type="ECO:0000313" key="1">
    <source>
        <dbReference type="EMBL" id="SDW32605.1"/>
    </source>
</evidence>
<organism evidence="1 2">
    <name type="scientific">Paracoccus sanguinis</name>
    <dbReference type="NCBI Taxonomy" id="1545044"/>
    <lineage>
        <taxon>Bacteria</taxon>
        <taxon>Pseudomonadati</taxon>
        <taxon>Pseudomonadota</taxon>
        <taxon>Alphaproteobacteria</taxon>
        <taxon>Rhodobacterales</taxon>
        <taxon>Paracoccaceae</taxon>
        <taxon>Paracoccus</taxon>
    </lineage>
</organism>
<dbReference type="EMBL" id="FNNA01000001">
    <property type="protein sequence ID" value="SDW32605.1"/>
    <property type="molecule type" value="Genomic_DNA"/>
</dbReference>
<proteinExistence type="predicted"/>
<protein>
    <submittedName>
        <fullName evidence="1">Uncharacterized protein</fullName>
    </submittedName>
</protein>
<keyword evidence="2" id="KW-1185">Reference proteome</keyword>
<dbReference type="Proteomes" id="UP000182944">
    <property type="component" value="Unassembled WGS sequence"/>
</dbReference>
<evidence type="ECO:0000313" key="2">
    <source>
        <dbReference type="Proteomes" id="UP000182944"/>
    </source>
</evidence>
<dbReference type="AlphaFoldDB" id="A0A1H2SMB9"/>
<accession>A0A1H2SMB9</accession>
<dbReference type="STRING" id="1545044.SAMN05444276_101671"/>
<name>A0A1H2SMB9_9RHOB</name>
<reference evidence="2" key="1">
    <citation type="submission" date="2016-10" db="EMBL/GenBank/DDBJ databases">
        <authorList>
            <person name="Varghese N."/>
            <person name="Submissions S."/>
        </authorList>
    </citation>
    <scope>NUCLEOTIDE SEQUENCE [LARGE SCALE GENOMIC DNA]</scope>
    <source>
        <strain evidence="2">DSM 29303</strain>
    </source>
</reference>